<keyword evidence="6" id="KW-1185">Reference proteome</keyword>
<sequence>MADRGEARSQGGVAQRKAAVRARLSIGAVVGGHVKLSGSAGSRNRRGKCPFHGSNSPSFALFDAHSGDGGAHCFGCAWHGDIFDFVADIRGVGFMDALAELEGLAGLGRAAVAQGLGPVQRARNPAQHKLSEYVEPIEQGRWIWRHAVRDDTAVARYFAGRGVPGAVLTPDRLAAFRYLVECPCTGWREGEDPRKVIHAPAIMALMVRAERSDAGEVSFVPQGLHVTYLSPGGDGTMKRRKPWAKADDPDPWLPKRRMLGPAGSAAVVLLGDFARTSGERRDVQLRLLDLDAREKRAKLEQILALEELGKASKAEADAARERLALLDRNYALRRDSTLRGTAGPGENLLRELNQSPAELSERIDQIKVDAIENLSAGLVDAIVNFRSLGDVAVSTLQVIQRGLLEIAVEKYVAEPLAKLVFGAEAGALSGEGMEGSAKSLGESGVVLSTAGATLITAATAWQTTAAAINASAIALANSQGGGGSTGGSILGSILGIAVGAFGGGGPSASLVKDVGATLDANPGLFASGTDRIPTGRWFDVGENGRERMRLHEGGRLEVMGSARTRRMSDEGSFAPVLNVTVNVPSRADPRRTARTVALATQGAIAKANRQGIARGIIRD</sequence>
<dbReference type="Pfam" id="PF23639">
    <property type="entry name" value="DUF7146"/>
    <property type="match status" value="1"/>
</dbReference>
<evidence type="ECO:0000313" key="6">
    <source>
        <dbReference type="Proteomes" id="UP001056619"/>
    </source>
</evidence>
<reference evidence="5 6" key="1">
    <citation type="submission" date="2022-06" db="EMBL/GenBank/DDBJ databases">
        <authorList>
            <person name="Liu G."/>
        </authorList>
    </citation>
    <scope>NUCLEOTIDE SEQUENCE [LARGE SCALE GENOMIC DNA]</scope>
    <source>
        <strain evidence="5 6">E4</strain>
    </source>
</reference>
<dbReference type="InterPro" id="IPR055570">
    <property type="entry name" value="DUF7146"/>
</dbReference>
<evidence type="ECO:0000259" key="4">
    <source>
        <dbReference type="SMART" id="SM00400"/>
    </source>
</evidence>
<organism evidence="5 6">
    <name type="scientific">Qipengyuania citrea</name>
    <dbReference type="NCBI Taxonomy" id="225971"/>
    <lineage>
        <taxon>Bacteria</taxon>
        <taxon>Pseudomonadati</taxon>
        <taxon>Pseudomonadota</taxon>
        <taxon>Alphaproteobacteria</taxon>
        <taxon>Sphingomonadales</taxon>
        <taxon>Erythrobacteraceae</taxon>
        <taxon>Qipengyuania</taxon>
    </lineage>
</organism>
<dbReference type="Gene3D" id="3.90.580.10">
    <property type="entry name" value="Zinc finger, CHC2-type domain"/>
    <property type="match status" value="1"/>
</dbReference>
<dbReference type="RefSeq" id="WP_222828882.1">
    <property type="nucleotide sequence ID" value="NZ_CP098494.1"/>
</dbReference>
<dbReference type="Pfam" id="PF01807">
    <property type="entry name" value="Zn_ribbon_DnaG"/>
    <property type="match status" value="1"/>
</dbReference>
<keyword evidence="2" id="KW-0863">Zinc-finger</keyword>
<dbReference type="PANTHER" id="PTHR30313:SF2">
    <property type="entry name" value="DNA PRIMASE"/>
    <property type="match status" value="1"/>
</dbReference>
<accession>A0ABY4U1W0</accession>
<dbReference type="SMART" id="SM00400">
    <property type="entry name" value="ZnF_CHCC"/>
    <property type="match status" value="1"/>
</dbReference>
<keyword evidence="3" id="KW-0862">Zinc</keyword>
<evidence type="ECO:0000313" key="5">
    <source>
        <dbReference type="EMBL" id="USA60097.1"/>
    </source>
</evidence>
<protein>
    <submittedName>
        <fullName evidence="5">CHC2 zinc finger domain-containing protein</fullName>
    </submittedName>
</protein>
<gene>
    <name evidence="5" type="ORF">NCF85_08155</name>
</gene>
<dbReference type="SUPFAM" id="SSF57783">
    <property type="entry name" value="Zinc beta-ribbon"/>
    <property type="match status" value="1"/>
</dbReference>
<proteinExistence type="predicted"/>
<dbReference type="InterPro" id="IPR002694">
    <property type="entry name" value="Znf_CHC2"/>
</dbReference>
<name>A0ABY4U1W0_9SPHN</name>
<keyword evidence="1" id="KW-0479">Metal-binding</keyword>
<evidence type="ECO:0000256" key="2">
    <source>
        <dbReference type="ARBA" id="ARBA00022771"/>
    </source>
</evidence>
<evidence type="ECO:0000256" key="1">
    <source>
        <dbReference type="ARBA" id="ARBA00022723"/>
    </source>
</evidence>
<feature type="domain" description="Zinc finger CHC2-type" evidence="4">
    <location>
        <begin position="47"/>
        <end position="102"/>
    </location>
</feature>
<dbReference type="PANTHER" id="PTHR30313">
    <property type="entry name" value="DNA PRIMASE"/>
    <property type="match status" value="1"/>
</dbReference>
<dbReference type="Proteomes" id="UP001056619">
    <property type="component" value="Chromosome"/>
</dbReference>
<dbReference type="InterPro" id="IPR050219">
    <property type="entry name" value="DnaG_primase"/>
</dbReference>
<dbReference type="InterPro" id="IPR036977">
    <property type="entry name" value="DNA_primase_Znf_CHC2"/>
</dbReference>
<dbReference type="EMBL" id="CP098494">
    <property type="protein sequence ID" value="USA60097.1"/>
    <property type="molecule type" value="Genomic_DNA"/>
</dbReference>
<evidence type="ECO:0000256" key="3">
    <source>
        <dbReference type="ARBA" id="ARBA00022833"/>
    </source>
</evidence>